<feature type="non-terminal residue" evidence="8">
    <location>
        <position position="626"/>
    </location>
</feature>
<sequence length="626" mass="70288">MAETKAGKSLFVRVFEVIIRLILKFRIFVLIAIAATTVFFIYQLFSLQIDANIFSFASGVPPAEYVMTPEEAPDGEPLRYLLPADYVKFTPPAYGHEERPEDEELHVEIPVNMIQGTEYDSFPDGFVVIFSSSLLYTPEVLNLISDVMAELETIDIVGPCLSPFDFVTVEKRGTRLSITPISPIADGEEWTEESAAIFKERLLSDDMARNYLYSEDGNTIMLYYRTRGYSQAQQDVLNSIIDPLRDYGRVAINGGSSIINRVTYYIFKDLGILLSLCFLIILLVYYLSYKSLRAVIVPSSLSIIGIIWTLGMMSLLGIKLTIVSILTPCLVLTLGSSYSVHMLSEYFTEAKDPKKAVLGYARISKTILSACLTTIIGFISMLICHTPMFREFGLSVSIGIFICAVLAILYLPSVLSFLPQPKANKVEKIAHGKILGGFIHFVGVTVTRFWGVVLIVFAIIIVLFFYTHDKVPFNSNYVDYFPQNDQFVLDTKFFAQTMGGTDPYYMEIVAPDREPGFFLKSENIKKVFDFENTVMEACPDIVQSLSLPQYVGFLNKVYSGTNDIPESDGLINFLYRILQMMKSYLGTNVLDVLVNEDGSVITLAMRNYDAYEQNLQTTASAKRVEA</sequence>
<dbReference type="PANTHER" id="PTHR33406">
    <property type="entry name" value="MEMBRANE PROTEIN MJ1562-RELATED"/>
    <property type="match status" value="1"/>
</dbReference>
<evidence type="ECO:0000313" key="8">
    <source>
        <dbReference type="EMBL" id="MBO8469494.1"/>
    </source>
</evidence>
<feature type="transmembrane region" description="Helical" evidence="6">
    <location>
        <begin position="394"/>
        <end position="418"/>
    </location>
</feature>
<keyword evidence="3 6" id="KW-0812">Transmembrane</keyword>
<feature type="domain" description="SSD" evidence="7">
    <location>
        <begin position="303"/>
        <end position="417"/>
    </location>
</feature>
<evidence type="ECO:0000256" key="2">
    <source>
        <dbReference type="ARBA" id="ARBA00022475"/>
    </source>
</evidence>
<dbReference type="PANTHER" id="PTHR33406:SF13">
    <property type="entry name" value="MEMBRANE PROTEIN YDFJ"/>
    <property type="match status" value="1"/>
</dbReference>
<gene>
    <name evidence="8" type="ORF">IAA72_06900</name>
</gene>
<comment type="caution">
    <text evidence="8">The sequence shown here is derived from an EMBL/GenBank/DDBJ whole genome shotgun (WGS) entry which is preliminary data.</text>
</comment>
<dbReference type="Gene3D" id="1.20.1640.10">
    <property type="entry name" value="Multidrug efflux transporter AcrB transmembrane domain"/>
    <property type="match status" value="1"/>
</dbReference>
<dbReference type="InterPro" id="IPR050545">
    <property type="entry name" value="Mycobact_MmpL"/>
</dbReference>
<keyword evidence="4 6" id="KW-1133">Transmembrane helix</keyword>
<accession>A0A9D9ICU9</accession>
<evidence type="ECO:0000256" key="1">
    <source>
        <dbReference type="ARBA" id="ARBA00004651"/>
    </source>
</evidence>
<keyword evidence="5 6" id="KW-0472">Membrane</keyword>
<reference evidence="8" key="2">
    <citation type="journal article" date="2021" name="PeerJ">
        <title>Extensive microbial diversity within the chicken gut microbiome revealed by metagenomics and culture.</title>
        <authorList>
            <person name="Gilroy R."/>
            <person name="Ravi A."/>
            <person name="Getino M."/>
            <person name="Pursley I."/>
            <person name="Horton D.L."/>
            <person name="Alikhan N.F."/>
            <person name="Baker D."/>
            <person name="Gharbi K."/>
            <person name="Hall N."/>
            <person name="Watson M."/>
            <person name="Adriaenssens E.M."/>
            <person name="Foster-Nyarko E."/>
            <person name="Jarju S."/>
            <person name="Secka A."/>
            <person name="Antonio M."/>
            <person name="Oren A."/>
            <person name="Chaudhuri R.R."/>
            <person name="La Ragione R."/>
            <person name="Hildebrand F."/>
            <person name="Pallen M.J."/>
        </authorList>
    </citation>
    <scope>NUCLEOTIDE SEQUENCE</scope>
    <source>
        <strain evidence="8">14700</strain>
    </source>
</reference>
<evidence type="ECO:0000256" key="4">
    <source>
        <dbReference type="ARBA" id="ARBA00022989"/>
    </source>
</evidence>
<name>A0A9D9ICU9_9SPIO</name>
<feature type="transmembrane region" description="Helical" evidence="6">
    <location>
        <begin position="322"/>
        <end position="347"/>
    </location>
</feature>
<dbReference type="PROSITE" id="PS50156">
    <property type="entry name" value="SSD"/>
    <property type="match status" value="1"/>
</dbReference>
<organism evidence="8 9">
    <name type="scientific">Candidatus Ornithospirochaeta stercoravium</name>
    <dbReference type="NCBI Taxonomy" id="2840897"/>
    <lineage>
        <taxon>Bacteria</taxon>
        <taxon>Pseudomonadati</taxon>
        <taxon>Spirochaetota</taxon>
        <taxon>Spirochaetia</taxon>
        <taxon>Spirochaetales</taxon>
        <taxon>Spirochaetaceae</taxon>
        <taxon>Spirochaetaceae incertae sedis</taxon>
        <taxon>Candidatus Ornithospirochaeta</taxon>
    </lineage>
</organism>
<evidence type="ECO:0000313" key="9">
    <source>
        <dbReference type="Proteomes" id="UP000810292"/>
    </source>
</evidence>
<dbReference type="AlphaFoldDB" id="A0A9D9ICU9"/>
<dbReference type="GO" id="GO:0005886">
    <property type="term" value="C:plasma membrane"/>
    <property type="evidence" value="ECO:0007669"/>
    <property type="project" value="UniProtKB-SubCell"/>
</dbReference>
<dbReference type="EMBL" id="JADIMF010000110">
    <property type="protein sequence ID" value="MBO8469494.1"/>
    <property type="molecule type" value="Genomic_DNA"/>
</dbReference>
<dbReference type="Proteomes" id="UP000810292">
    <property type="component" value="Unassembled WGS sequence"/>
</dbReference>
<feature type="transmembrane region" description="Helical" evidence="6">
    <location>
        <begin position="367"/>
        <end position="388"/>
    </location>
</feature>
<dbReference type="InterPro" id="IPR000731">
    <property type="entry name" value="SSD"/>
</dbReference>
<reference evidence="8" key="1">
    <citation type="submission" date="2020-10" db="EMBL/GenBank/DDBJ databases">
        <authorList>
            <person name="Gilroy R."/>
        </authorList>
    </citation>
    <scope>NUCLEOTIDE SEQUENCE</scope>
    <source>
        <strain evidence="8">14700</strain>
    </source>
</reference>
<feature type="transmembrane region" description="Helical" evidence="6">
    <location>
        <begin position="295"/>
        <end position="316"/>
    </location>
</feature>
<evidence type="ECO:0000256" key="3">
    <source>
        <dbReference type="ARBA" id="ARBA00022692"/>
    </source>
</evidence>
<dbReference type="Pfam" id="PF03176">
    <property type="entry name" value="MMPL"/>
    <property type="match status" value="1"/>
</dbReference>
<evidence type="ECO:0000259" key="7">
    <source>
        <dbReference type="PROSITE" id="PS50156"/>
    </source>
</evidence>
<dbReference type="InterPro" id="IPR004869">
    <property type="entry name" value="MMPL_dom"/>
</dbReference>
<feature type="transmembrane region" description="Helical" evidence="6">
    <location>
        <begin position="438"/>
        <end position="466"/>
    </location>
</feature>
<feature type="transmembrane region" description="Helical" evidence="6">
    <location>
        <begin position="21"/>
        <end position="45"/>
    </location>
</feature>
<comment type="subcellular location">
    <subcellularLocation>
        <location evidence="1">Cell membrane</location>
        <topology evidence="1">Multi-pass membrane protein</topology>
    </subcellularLocation>
</comment>
<protein>
    <submittedName>
        <fullName evidence="8">MMPL family transporter</fullName>
    </submittedName>
</protein>
<keyword evidence="2" id="KW-1003">Cell membrane</keyword>
<feature type="transmembrane region" description="Helical" evidence="6">
    <location>
        <begin position="270"/>
        <end position="288"/>
    </location>
</feature>
<proteinExistence type="predicted"/>
<evidence type="ECO:0000256" key="6">
    <source>
        <dbReference type="SAM" id="Phobius"/>
    </source>
</evidence>
<evidence type="ECO:0000256" key="5">
    <source>
        <dbReference type="ARBA" id="ARBA00023136"/>
    </source>
</evidence>
<dbReference type="SUPFAM" id="SSF82866">
    <property type="entry name" value="Multidrug efflux transporter AcrB transmembrane domain"/>
    <property type="match status" value="1"/>
</dbReference>